<dbReference type="OrthoDB" id="188741at2759"/>
<proteinExistence type="predicted"/>
<evidence type="ECO:0000313" key="2">
    <source>
        <dbReference type="EMBL" id="CAG7691722.1"/>
    </source>
</evidence>
<reference evidence="2" key="1">
    <citation type="submission" date="2021-06" db="EMBL/GenBank/DDBJ databases">
        <authorList>
            <person name="Hodson N. C."/>
            <person name="Mongue J. A."/>
            <person name="Jaron S. K."/>
        </authorList>
    </citation>
    <scope>NUCLEOTIDE SEQUENCE</scope>
</reference>
<keyword evidence="1" id="KW-0175">Coiled coil</keyword>
<keyword evidence="3" id="KW-1185">Reference proteome</keyword>
<dbReference type="EMBL" id="CAJVCH010021761">
    <property type="protein sequence ID" value="CAG7691722.1"/>
    <property type="molecule type" value="Genomic_DNA"/>
</dbReference>
<dbReference type="AlphaFoldDB" id="A0A8J2NTW0"/>
<name>A0A8J2NTW0_9HEXA</name>
<evidence type="ECO:0000313" key="3">
    <source>
        <dbReference type="Proteomes" id="UP000708208"/>
    </source>
</evidence>
<gene>
    <name evidence="2" type="ORF">AFUS01_LOCUS3594</name>
</gene>
<dbReference type="Proteomes" id="UP000708208">
    <property type="component" value="Unassembled WGS sequence"/>
</dbReference>
<organism evidence="2 3">
    <name type="scientific">Allacma fusca</name>
    <dbReference type="NCBI Taxonomy" id="39272"/>
    <lineage>
        <taxon>Eukaryota</taxon>
        <taxon>Metazoa</taxon>
        <taxon>Ecdysozoa</taxon>
        <taxon>Arthropoda</taxon>
        <taxon>Hexapoda</taxon>
        <taxon>Collembola</taxon>
        <taxon>Symphypleona</taxon>
        <taxon>Sminthuridae</taxon>
        <taxon>Allacma</taxon>
    </lineage>
</organism>
<sequence>MKKKEREDLGNQLYNLQYELQRQTDLLEKYDKDLEGLKEKRSEVERDTEVVVQDCELAKKKLDEEVEN</sequence>
<evidence type="ECO:0000256" key="1">
    <source>
        <dbReference type="SAM" id="Coils"/>
    </source>
</evidence>
<comment type="caution">
    <text evidence="2">The sequence shown here is derived from an EMBL/GenBank/DDBJ whole genome shotgun (WGS) entry which is preliminary data.</text>
</comment>
<feature type="non-terminal residue" evidence="2">
    <location>
        <position position="68"/>
    </location>
</feature>
<accession>A0A8J2NTW0</accession>
<feature type="coiled-coil region" evidence="1">
    <location>
        <begin position="20"/>
        <end position="47"/>
    </location>
</feature>
<protein>
    <submittedName>
        <fullName evidence="2">Uncharacterized protein</fullName>
    </submittedName>
</protein>